<dbReference type="InterPro" id="IPR036263">
    <property type="entry name" value="Chorismate_II_sf"/>
</dbReference>
<dbReference type="GO" id="GO:0046417">
    <property type="term" value="P:chorismate metabolic process"/>
    <property type="evidence" value="ECO:0007669"/>
    <property type="project" value="InterPro"/>
</dbReference>
<dbReference type="SUPFAM" id="SSF48600">
    <property type="entry name" value="Chorismate mutase II"/>
    <property type="match status" value="1"/>
</dbReference>
<evidence type="ECO:0000259" key="2">
    <source>
        <dbReference type="PROSITE" id="PS51168"/>
    </source>
</evidence>
<name>A0A1F5ZVF6_9BACT</name>
<dbReference type="InterPro" id="IPR002701">
    <property type="entry name" value="CM_II_prokaryot"/>
</dbReference>
<dbReference type="InterPro" id="IPR036979">
    <property type="entry name" value="CM_dom_sf"/>
</dbReference>
<dbReference type="PROSITE" id="PS51168">
    <property type="entry name" value="CHORISMATE_MUT_2"/>
    <property type="match status" value="1"/>
</dbReference>
<dbReference type="Pfam" id="PF01817">
    <property type="entry name" value="CM_2"/>
    <property type="match status" value="1"/>
</dbReference>
<sequence>MKLDNLREKIDKVDEKIIKLIAKRFSVVEKIKSFKRNNHIPVFQKKREEEILNHVRLLNKNYKLSEKFIIKIWKEMLKESKTYQQK</sequence>
<keyword evidence="1" id="KW-0413">Isomerase</keyword>
<reference evidence="3 4" key="1">
    <citation type="journal article" date="2016" name="Nat. Commun.">
        <title>Thousands of microbial genomes shed light on interconnected biogeochemical processes in an aquifer system.</title>
        <authorList>
            <person name="Anantharaman K."/>
            <person name="Brown C.T."/>
            <person name="Hug L.A."/>
            <person name="Sharon I."/>
            <person name="Castelle C.J."/>
            <person name="Probst A.J."/>
            <person name="Thomas B.C."/>
            <person name="Singh A."/>
            <person name="Wilkins M.J."/>
            <person name="Karaoz U."/>
            <person name="Brodie E.L."/>
            <person name="Williams K.H."/>
            <person name="Hubbard S.S."/>
            <person name="Banfield J.F."/>
        </authorList>
    </citation>
    <scope>NUCLEOTIDE SEQUENCE [LARGE SCALE GENOMIC DNA]</scope>
</reference>
<dbReference type="Proteomes" id="UP000176923">
    <property type="component" value="Unassembled WGS sequence"/>
</dbReference>
<evidence type="ECO:0000256" key="1">
    <source>
        <dbReference type="ARBA" id="ARBA00023235"/>
    </source>
</evidence>
<dbReference type="SMART" id="SM00830">
    <property type="entry name" value="CM_2"/>
    <property type="match status" value="1"/>
</dbReference>
<dbReference type="Gene3D" id="1.20.59.10">
    <property type="entry name" value="Chorismate mutase"/>
    <property type="match status" value="1"/>
</dbReference>
<dbReference type="PANTHER" id="PTHR38041">
    <property type="entry name" value="CHORISMATE MUTASE"/>
    <property type="match status" value="1"/>
</dbReference>
<dbReference type="PANTHER" id="PTHR38041:SF1">
    <property type="entry name" value="CHORISMATE MUTASE"/>
    <property type="match status" value="1"/>
</dbReference>
<dbReference type="InterPro" id="IPR051331">
    <property type="entry name" value="Chorismate_mutase-related"/>
</dbReference>
<organism evidence="3 4">
    <name type="scientific">Candidatus Gottesmanbacteria bacterium RIFCSPHIGHO2_02_FULL_39_11</name>
    <dbReference type="NCBI Taxonomy" id="1798382"/>
    <lineage>
        <taxon>Bacteria</taxon>
        <taxon>Candidatus Gottesmaniibacteriota</taxon>
    </lineage>
</organism>
<dbReference type="EMBL" id="MFJL01000015">
    <property type="protein sequence ID" value="OGG16047.1"/>
    <property type="molecule type" value="Genomic_DNA"/>
</dbReference>
<evidence type="ECO:0000313" key="3">
    <source>
        <dbReference type="EMBL" id="OGG16047.1"/>
    </source>
</evidence>
<evidence type="ECO:0000313" key="4">
    <source>
        <dbReference type="Proteomes" id="UP000176923"/>
    </source>
</evidence>
<dbReference type="GO" id="GO:0009697">
    <property type="term" value="P:salicylic acid biosynthetic process"/>
    <property type="evidence" value="ECO:0007669"/>
    <property type="project" value="TreeGrafter"/>
</dbReference>
<accession>A0A1F5ZVF6</accession>
<dbReference type="GO" id="GO:0004106">
    <property type="term" value="F:chorismate mutase activity"/>
    <property type="evidence" value="ECO:0007669"/>
    <property type="project" value="InterPro"/>
</dbReference>
<protein>
    <recommendedName>
        <fullName evidence="2">Chorismate mutase domain-containing protein</fullName>
    </recommendedName>
</protein>
<dbReference type="AlphaFoldDB" id="A0A1F5ZVF6"/>
<dbReference type="STRING" id="1798382.A3D77_01890"/>
<proteinExistence type="predicted"/>
<feature type="domain" description="Chorismate mutase" evidence="2">
    <location>
        <begin position="1"/>
        <end position="86"/>
    </location>
</feature>
<gene>
    <name evidence="3" type="ORF">A3D77_01890</name>
</gene>
<comment type="caution">
    <text evidence="3">The sequence shown here is derived from an EMBL/GenBank/DDBJ whole genome shotgun (WGS) entry which is preliminary data.</text>
</comment>